<evidence type="ECO:0000313" key="3">
    <source>
        <dbReference type="Proteomes" id="UP001335648"/>
    </source>
</evidence>
<comment type="caution">
    <text evidence="2">The sequence shown here is derived from an EMBL/GenBank/DDBJ whole genome shotgun (WGS) entry which is preliminary data.</text>
</comment>
<proteinExistence type="predicted"/>
<feature type="transmembrane region" description="Helical" evidence="1">
    <location>
        <begin position="16"/>
        <end position="34"/>
    </location>
</feature>
<keyword evidence="1" id="KW-1133">Transmembrane helix</keyword>
<dbReference type="EMBL" id="JAULUE010002055">
    <property type="protein sequence ID" value="KAK5891695.1"/>
    <property type="molecule type" value="Genomic_DNA"/>
</dbReference>
<keyword evidence="1" id="KW-0472">Membrane</keyword>
<dbReference type="AlphaFoldDB" id="A0AAN8BTP5"/>
<accession>A0AAN8BTP5</accession>
<organism evidence="2 3">
    <name type="scientific">Champsocephalus esox</name>
    <name type="common">pike icefish</name>
    <dbReference type="NCBI Taxonomy" id="159716"/>
    <lineage>
        <taxon>Eukaryota</taxon>
        <taxon>Metazoa</taxon>
        <taxon>Chordata</taxon>
        <taxon>Craniata</taxon>
        <taxon>Vertebrata</taxon>
        <taxon>Euteleostomi</taxon>
        <taxon>Actinopterygii</taxon>
        <taxon>Neopterygii</taxon>
        <taxon>Teleostei</taxon>
        <taxon>Neoteleostei</taxon>
        <taxon>Acanthomorphata</taxon>
        <taxon>Eupercaria</taxon>
        <taxon>Perciformes</taxon>
        <taxon>Notothenioidei</taxon>
        <taxon>Channichthyidae</taxon>
        <taxon>Champsocephalus</taxon>
    </lineage>
</organism>
<evidence type="ECO:0000256" key="1">
    <source>
        <dbReference type="SAM" id="Phobius"/>
    </source>
</evidence>
<name>A0AAN8BTP5_9TELE</name>
<sequence length="71" mass="8251">MLLRVLRKAPSLCRQTWLIITLTLASLLLIRLLAHFLRATRRWLLFGFSYTQVPLSDVKGEALTYSLLQLH</sequence>
<protein>
    <submittedName>
        <fullName evidence="2">Uncharacterized protein</fullName>
    </submittedName>
</protein>
<reference evidence="2 3" key="1">
    <citation type="journal article" date="2023" name="Mol. Biol. Evol.">
        <title>Genomics of Secondarily Temperate Adaptation in the Only Non-Antarctic Icefish.</title>
        <authorList>
            <person name="Rivera-Colon A.G."/>
            <person name="Rayamajhi N."/>
            <person name="Minhas B.F."/>
            <person name="Madrigal G."/>
            <person name="Bilyk K.T."/>
            <person name="Yoon V."/>
            <person name="Hune M."/>
            <person name="Gregory S."/>
            <person name="Cheng C.H.C."/>
            <person name="Catchen J.M."/>
        </authorList>
    </citation>
    <scope>NUCLEOTIDE SEQUENCE [LARGE SCALE GENOMIC DNA]</scope>
    <source>
        <strain evidence="2">JC2023a</strain>
    </source>
</reference>
<dbReference type="Proteomes" id="UP001335648">
    <property type="component" value="Unassembled WGS sequence"/>
</dbReference>
<evidence type="ECO:0000313" key="2">
    <source>
        <dbReference type="EMBL" id="KAK5891695.1"/>
    </source>
</evidence>
<keyword evidence="1" id="KW-0812">Transmembrane</keyword>
<keyword evidence="3" id="KW-1185">Reference proteome</keyword>
<gene>
    <name evidence="2" type="ORF">CesoFtcFv8_012146</name>
</gene>